<dbReference type="InterPro" id="IPR039261">
    <property type="entry name" value="FNR_nucleotide-bd"/>
</dbReference>
<keyword evidence="2" id="KW-1185">Reference proteome</keyword>
<dbReference type="Proteomes" id="UP001383192">
    <property type="component" value="Unassembled WGS sequence"/>
</dbReference>
<gene>
    <name evidence="1" type="ORF">VNI00_010248</name>
</gene>
<dbReference type="InterPro" id="IPR012349">
    <property type="entry name" value="Split_barrel_FMN-bd"/>
</dbReference>
<dbReference type="EMBL" id="JAYKXP010000040">
    <property type="protein sequence ID" value="KAK7039084.1"/>
    <property type="molecule type" value="Genomic_DNA"/>
</dbReference>
<sequence>MSLNGWHPGERLVRHKLNYDKDPSLRMLYTYISGDLDPHHAVFHSNNLPFLPITTLDADGRPWGSILSAEDGKPGFIDHPGYSVLTARTRIWDGDPLKYNANAFFNSDGSLVNEGQDMLVAGIGIEFPTRRRNKLAGKISRLHRKDDVFTMEFSVNESIGNCPKYINARDLIPYPNTAPRVQYRVPHLSPEDRLPDEIIAFIQQADTVFFGTTYAARKEDKELFPSHVGMNQRGGRPGFIRVLPSDGRTVVLPDYSGNRIMTSLGNVEATPLASLTFVSFESGDILYLTGTAKNHFGDSAQRIMALQNQLTTTYVTGFVHVQDALTVRQRPGTVPERSPYSPPIKFLIEESSNLTLFDGSDSVTALLSSIDLHSNTIATFTWESSQDLEIHPGQAVILDLEPFLGSVKYQHMAPRKPSSINDDRIRTWTVSSAHVDGPTRTFSLTIKLKPGGAATSALFAIATKLKELKPELLRDTRPLGLNLKVLGVTGEFSLGDMRSLQMHSTEVKKFLWIAGGIGITPFLSMLRGISSMSTSVMPLDITLILSTREPEVLLPIIADIFKGIDSDQVTLSVWVFSNDLSCPSTKLFNCRRGRLTVGFFVEERDVLDTEGRDVLLCGSPAFEQVAIDGLGAIGVSPERIRREKFTY</sequence>
<organism evidence="1 2">
    <name type="scientific">Paramarasmius palmivorus</name>
    <dbReference type="NCBI Taxonomy" id="297713"/>
    <lineage>
        <taxon>Eukaryota</taxon>
        <taxon>Fungi</taxon>
        <taxon>Dikarya</taxon>
        <taxon>Basidiomycota</taxon>
        <taxon>Agaricomycotina</taxon>
        <taxon>Agaricomycetes</taxon>
        <taxon>Agaricomycetidae</taxon>
        <taxon>Agaricales</taxon>
        <taxon>Marasmiineae</taxon>
        <taxon>Marasmiaceae</taxon>
        <taxon>Paramarasmius</taxon>
    </lineage>
</organism>
<comment type="caution">
    <text evidence="1">The sequence shown here is derived from an EMBL/GenBank/DDBJ whole genome shotgun (WGS) entry which is preliminary data.</text>
</comment>
<name>A0AAW0CL28_9AGAR</name>
<dbReference type="PANTHER" id="PTHR42815">
    <property type="entry name" value="FAD-BINDING, PUTATIVE (AFU_ORTHOLOGUE AFUA_6G07600)-RELATED"/>
    <property type="match status" value="1"/>
</dbReference>
<evidence type="ECO:0008006" key="3">
    <source>
        <dbReference type="Google" id="ProtNLM"/>
    </source>
</evidence>
<protein>
    <recommendedName>
        <fullName evidence="3">FAD-binding FR-type domain-containing protein</fullName>
    </recommendedName>
</protein>
<dbReference type="PANTHER" id="PTHR42815:SF2">
    <property type="entry name" value="FAD-BINDING, PUTATIVE (AFU_ORTHOLOGUE AFUA_6G07600)-RELATED"/>
    <property type="match status" value="1"/>
</dbReference>
<evidence type="ECO:0000313" key="2">
    <source>
        <dbReference type="Proteomes" id="UP001383192"/>
    </source>
</evidence>
<dbReference type="SUPFAM" id="SSF52343">
    <property type="entry name" value="Ferredoxin reductase-like, C-terminal NADP-linked domain"/>
    <property type="match status" value="1"/>
</dbReference>
<dbReference type="InterPro" id="IPR017938">
    <property type="entry name" value="Riboflavin_synthase-like_b-brl"/>
</dbReference>
<proteinExistence type="predicted"/>
<dbReference type="Gene3D" id="2.30.110.10">
    <property type="entry name" value="Electron Transport, Fmn-binding Protein, Chain A"/>
    <property type="match status" value="1"/>
</dbReference>
<dbReference type="AlphaFoldDB" id="A0AAW0CL28"/>
<evidence type="ECO:0000313" key="1">
    <source>
        <dbReference type="EMBL" id="KAK7039084.1"/>
    </source>
</evidence>
<accession>A0AAW0CL28</accession>
<dbReference type="SUPFAM" id="SSF63380">
    <property type="entry name" value="Riboflavin synthase domain-like"/>
    <property type="match status" value="1"/>
</dbReference>
<dbReference type="Gene3D" id="3.40.50.80">
    <property type="entry name" value="Nucleotide-binding domain of ferredoxin-NADP reductase (FNR) module"/>
    <property type="match status" value="1"/>
</dbReference>
<reference evidence="1 2" key="1">
    <citation type="submission" date="2024-01" db="EMBL/GenBank/DDBJ databases">
        <title>A draft genome for a cacao thread blight-causing isolate of Paramarasmius palmivorus.</title>
        <authorList>
            <person name="Baruah I.K."/>
            <person name="Bukari Y."/>
            <person name="Amoako-Attah I."/>
            <person name="Meinhardt L.W."/>
            <person name="Bailey B.A."/>
            <person name="Cohen S.P."/>
        </authorList>
    </citation>
    <scope>NUCLEOTIDE SEQUENCE [LARGE SCALE GENOMIC DNA]</scope>
    <source>
        <strain evidence="1 2">GH-12</strain>
    </source>
</reference>